<accession>A0AAN6LLI4</accession>
<dbReference type="AlphaFoldDB" id="A0AAN6LLI4"/>
<keyword evidence="2" id="KW-1185">Reference proteome</keyword>
<comment type="caution">
    <text evidence="1">The sequence shown here is derived from an EMBL/GenBank/DDBJ whole genome shotgun (WGS) entry which is preliminary data.</text>
</comment>
<organism evidence="1 2">
    <name type="scientific">Pseudopithomyces chartarum</name>
    <dbReference type="NCBI Taxonomy" id="1892770"/>
    <lineage>
        <taxon>Eukaryota</taxon>
        <taxon>Fungi</taxon>
        <taxon>Dikarya</taxon>
        <taxon>Ascomycota</taxon>
        <taxon>Pezizomycotina</taxon>
        <taxon>Dothideomycetes</taxon>
        <taxon>Pleosporomycetidae</taxon>
        <taxon>Pleosporales</taxon>
        <taxon>Massarineae</taxon>
        <taxon>Didymosphaeriaceae</taxon>
        <taxon>Pseudopithomyces</taxon>
    </lineage>
</organism>
<evidence type="ECO:0008006" key="3">
    <source>
        <dbReference type="Google" id="ProtNLM"/>
    </source>
</evidence>
<protein>
    <recommendedName>
        <fullName evidence="3">Ankyrin repeat protein</fullName>
    </recommendedName>
</protein>
<evidence type="ECO:0000313" key="1">
    <source>
        <dbReference type="EMBL" id="KAK3197425.1"/>
    </source>
</evidence>
<name>A0AAN6LLI4_9PLEO</name>
<dbReference type="EMBL" id="WVTA01000018">
    <property type="protein sequence ID" value="KAK3197425.1"/>
    <property type="molecule type" value="Genomic_DNA"/>
</dbReference>
<proteinExistence type="predicted"/>
<dbReference type="Proteomes" id="UP001280581">
    <property type="component" value="Unassembled WGS sequence"/>
</dbReference>
<gene>
    <name evidence="1" type="ORF">GRF29_216g160880</name>
</gene>
<reference evidence="1 2" key="1">
    <citation type="submission" date="2021-02" db="EMBL/GenBank/DDBJ databases">
        <title>Genome assembly of Pseudopithomyces chartarum.</title>
        <authorList>
            <person name="Jauregui R."/>
            <person name="Singh J."/>
            <person name="Voisey C."/>
        </authorList>
    </citation>
    <scope>NUCLEOTIDE SEQUENCE [LARGE SCALE GENOMIC DNA]</scope>
    <source>
        <strain evidence="1 2">AGR01</strain>
    </source>
</reference>
<evidence type="ECO:0000313" key="2">
    <source>
        <dbReference type="Proteomes" id="UP001280581"/>
    </source>
</evidence>
<sequence>MLLDLGAHPDGAQDYPKANQLAKAVYKNRWSIVQLLLHRGARVEGEWSETYTRELFDIARYYHMKRHLLDSGVQLRLLKELSSRYPDAASAWGRTTNDLTSYVRDV</sequence>